<dbReference type="CDD" id="cd20335">
    <property type="entry name" value="BRcat_RBR"/>
    <property type="match status" value="1"/>
</dbReference>
<dbReference type="PANTHER" id="PTHR11685">
    <property type="entry name" value="RBR FAMILY RING FINGER AND IBR DOMAIN-CONTAINING"/>
    <property type="match status" value="1"/>
</dbReference>
<evidence type="ECO:0000259" key="9">
    <source>
        <dbReference type="PROSITE" id="PS51873"/>
    </source>
</evidence>
<accession>A0A317UXB3</accession>
<dbReference type="InterPro" id="IPR017907">
    <property type="entry name" value="Znf_RING_CS"/>
</dbReference>
<dbReference type="Pfam" id="PF01485">
    <property type="entry name" value="IBR"/>
    <property type="match status" value="1"/>
</dbReference>
<keyword evidence="3" id="KW-0808">Transferase</keyword>
<keyword evidence="5" id="KW-0677">Repeat</keyword>
<evidence type="ECO:0000256" key="6">
    <source>
        <dbReference type="ARBA" id="ARBA00022771"/>
    </source>
</evidence>
<dbReference type="GO" id="GO:0008270">
    <property type="term" value="F:zinc ion binding"/>
    <property type="evidence" value="ECO:0007669"/>
    <property type="project" value="UniProtKB-KW"/>
</dbReference>
<evidence type="ECO:0000313" key="11">
    <source>
        <dbReference type="Proteomes" id="UP000247233"/>
    </source>
</evidence>
<dbReference type="RefSeq" id="XP_025394640.1">
    <property type="nucleotide sequence ID" value="XM_025547477.1"/>
</dbReference>
<comment type="caution">
    <text evidence="10">The sequence shown here is derived from an EMBL/GenBank/DDBJ whole genome shotgun (WGS) entry which is preliminary data.</text>
</comment>
<evidence type="ECO:0000256" key="5">
    <source>
        <dbReference type="ARBA" id="ARBA00022737"/>
    </source>
</evidence>
<dbReference type="SMART" id="SM00647">
    <property type="entry name" value="IBR"/>
    <property type="match status" value="1"/>
</dbReference>
<dbReference type="InterPro" id="IPR002867">
    <property type="entry name" value="IBR_dom"/>
</dbReference>
<dbReference type="InterPro" id="IPR044066">
    <property type="entry name" value="TRIAD_supradom"/>
</dbReference>
<dbReference type="OrthoDB" id="9977870at2759"/>
<sequence>MAGILQLEMDQASADLIIQLQLEDASEFFRASKGKSRDQTDEELAFRLQTEELEDTDRLFYDRRMATSMAAAVRADGKILAEVSEEDQGTAGNGMASHGQSSLERTILDEETLWKLQIQYISGWEEGYNDASDIEDEDSNIGLAESSNMAARRHTRSSTLMRRCIACGEETELWNVARAPCRHEYCRSCLKALFETSMADESLFPPRCCKQTIDINMARIFLKPDVIQQYERKKVEFETHDRTYCHSSQCSAFIGPSYISGAVATCPDCGHTTCTECKKPAHTGDCPSDTEMQQLLATAEQKGWQRCLVCWRVVERMYGCNHATIVVPAVPNSAMSVEGPGQNVADVDNGVEVIFCNVNIGHLTKI</sequence>
<evidence type="ECO:0000313" key="10">
    <source>
        <dbReference type="EMBL" id="PWY65969.1"/>
    </source>
</evidence>
<keyword evidence="11" id="KW-1185">Reference proteome</keyword>
<dbReference type="STRING" id="1448321.A0A317UXB3"/>
<dbReference type="SUPFAM" id="SSF57850">
    <property type="entry name" value="RING/U-box"/>
    <property type="match status" value="1"/>
</dbReference>
<dbReference type="PROSITE" id="PS00518">
    <property type="entry name" value="ZF_RING_1"/>
    <property type="match status" value="1"/>
</dbReference>
<dbReference type="PROSITE" id="PS51873">
    <property type="entry name" value="TRIAD"/>
    <property type="match status" value="1"/>
</dbReference>
<evidence type="ECO:0000256" key="3">
    <source>
        <dbReference type="ARBA" id="ARBA00022679"/>
    </source>
</evidence>
<protein>
    <recommendedName>
        <fullName evidence="2">RBR-type E3 ubiquitin transferase</fullName>
        <ecNumber evidence="2">2.3.2.31</ecNumber>
    </recommendedName>
</protein>
<dbReference type="Proteomes" id="UP000247233">
    <property type="component" value="Unassembled WGS sequence"/>
</dbReference>
<keyword evidence="7" id="KW-0833">Ubl conjugation pathway</keyword>
<dbReference type="AlphaFoldDB" id="A0A317UXB3"/>
<evidence type="ECO:0000256" key="1">
    <source>
        <dbReference type="ARBA" id="ARBA00001798"/>
    </source>
</evidence>
<comment type="catalytic activity">
    <reaction evidence="1">
        <text>[E2 ubiquitin-conjugating enzyme]-S-ubiquitinyl-L-cysteine + [acceptor protein]-L-lysine = [E2 ubiquitin-conjugating enzyme]-L-cysteine + [acceptor protein]-N(6)-ubiquitinyl-L-lysine.</text>
        <dbReference type="EC" id="2.3.2.31"/>
    </reaction>
</comment>
<proteinExistence type="predicted"/>
<dbReference type="InterPro" id="IPR031127">
    <property type="entry name" value="E3_UB_ligase_RBR"/>
</dbReference>
<dbReference type="GeneID" id="37069714"/>
<evidence type="ECO:0000256" key="8">
    <source>
        <dbReference type="ARBA" id="ARBA00022833"/>
    </source>
</evidence>
<dbReference type="VEuPathDB" id="FungiDB:BO70DRAFT_419438"/>
<organism evidence="10 11">
    <name type="scientific">Aspergillus heteromorphus CBS 117.55</name>
    <dbReference type="NCBI Taxonomy" id="1448321"/>
    <lineage>
        <taxon>Eukaryota</taxon>
        <taxon>Fungi</taxon>
        <taxon>Dikarya</taxon>
        <taxon>Ascomycota</taxon>
        <taxon>Pezizomycotina</taxon>
        <taxon>Eurotiomycetes</taxon>
        <taxon>Eurotiomycetidae</taxon>
        <taxon>Eurotiales</taxon>
        <taxon>Aspergillaceae</taxon>
        <taxon>Aspergillus</taxon>
        <taxon>Aspergillus subgen. Circumdati</taxon>
    </lineage>
</organism>
<keyword evidence="4" id="KW-0479">Metal-binding</keyword>
<evidence type="ECO:0000256" key="7">
    <source>
        <dbReference type="ARBA" id="ARBA00022786"/>
    </source>
</evidence>
<evidence type="ECO:0000256" key="4">
    <source>
        <dbReference type="ARBA" id="ARBA00022723"/>
    </source>
</evidence>
<keyword evidence="8" id="KW-0862">Zinc</keyword>
<gene>
    <name evidence="10" type="ORF">BO70DRAFT_419438</name>
</gene>
<reference evidence="10 11" key="1">
    <citation type="submission" date="2016-12" db="EMBL/GenBank/DDBJ databases">
        <title>The genomes of Aspergillus section Nigri reveals drivers in fungal speciation.</title>
        <authorList>
            <consortium name="DOE Joint Genome Institute"/>
            <person name="Vesth T.C."/>
            <person name="Nybo J."/>
            <person name="Theobald S."/>
            <person name="Brandl J."/>
            <person name="Frisvad J.C."/>
            <person name="Nielsen K.F."/>
            <person name="Lyhne E.K."/>
            <person name="Kogle M.E."/>
            <person name="Kuo A."/>
            <person name="Riley R."/>
            <person name="Clum A."/>
            <person name="Nolan M."/>
            <person name="Lipzen A."/>
            <person name="Salamov A."/>
            <person name="Henrissat B."/>
            <person name="Wiebenga A."/>
            <person name="De Vries R.P."/>
            <person name="Grigoriev I.V."/>
            <person name="Mortensen U.H."/>
            <person name="Andersen M.R."/>
            <person name="Baker S.E."/>
        </authorList>
    </citation>
    <scope>NUCLEOTIDE SEQUENCE [LARGE SCALE GENOMIC DNA]</scope>
    <source>
        <strain evidence="10 11">CBS 117.55</strain>
    </source>
</reference>
<feature type="domain" description="RING-type" evidence="9">
    <location>
        <begin position="160"/>
        <end position="360"/>
    </location>
</feature>
<evidence type="ECO:0000256" key="2">
    <source>
        <dbReference type="ARBA" id="ARBA00012251"/>
    </source>
</evidence>
<dbReference type="EC" id="2.3.2.31" evidence="2"/>
<keyword evidence="6" id="KW-0863">Zinc-finger</keyword>
<dbReference type="GO" id="GO:0016567">
    <property type="term" value="P:protein ubiquitination"/>
    <property type="evidence" value="ECO:0007669"/>
    <property type="project" value="InterPro"/>
</dbReference>
<dbReference type="EMBL" id="MSFL01000048">
    <property type="protein sequence ID" value="PWY65969.1"/>
    <property type="molecule type" value="Genomic_DNA"/>
</dbReference>
<dbReference type="Gene3D" id="3.30.40.10">
    <property type="entry name" value="Zinc/RING finger domain, C3HC4 (zinc finger)"/>
    <property type="match status" value="1"/>
</dbReference>
<dbReference type="GO" id="GO:0061630">
    <property type="term" value="F:ubiquitin protein ligase activity"/>
    <property type="evidence" value="ECO:0007669"/>
    <property type="project" value="UniProtKB-EC"/>
</dbReference>
<name>A0A317UXB3_9EURO</name>
<dbReference type="InterPro" id="IPR013083">
    <property type="entry name" value="Znf_RING/FYVE/PHD"/>
</dbReference>